<name>A0A7J6F072_CANSA</name>
<comment type="cofactor">
    <cofactor evidence="5 6">
        <name>Mg(2+)</name>
        <dbReference type="ChEBI" id="CHEBI:18420"/>
    </cofactor>
    <text evidence="5 6">Binds 1 Mg(2+) ion per subunit.</text>
</comment>
<organism evidence="8 9">
    <name type="scientific">Cannabis sativa</name>
    <name type="common">Hemp</name>
    <name type="synonym">Marijuana</name>
    <dbReference type="NCBI Taxonomy" id="3483"/>
    <lineage>
        <taxon>Eukaryota</taxon>
        <taxon>Viridiplantae</taxon>
        <taxon>Streptophyta</taxon>
        <taxon>Embryophyta</taxon>
        <taxon>Tracheophyta</taxon>
        <taxon>Spermatophyta</taxon>
        <taxon>Magnoliopsida</taxon>
        <taxon>eudicotyledons</taxon>
        <taxon>Gunneridae</taxon>
        <taxon>Pentapetalae</taxon>
        <taxon>rosids</taxon>
        <taxon>fabids</taxon>
        <taxon>Rosales</taxon>
        <taxon>Cannabaceae</taxon>
        <taxon>Cannabis</taxon>
    </lineage>
</organism>
<dbReference type="InterPro" id="IPR013342">
    <property type="entry name" value="Mandelate_racemase_C"/>
</dbReference>
<dbReference type="AlphaFoldDB" id="A0A7J6F072"/>
<evidence type="ECO:0000313" key="8">
    <source>
        <dbReference type="EMBL" id="KAF4363995.1"/>
    </source>
</evidence>
<dbReference type="InterPro" id="IPR029065">
    <property type="entry name" value="Enolase_C-like"/>
</dbReference>
<evidence type="ECO:0000256" key="1">
    <source>
        <dbReference type="ARBA" id="ARBA00008031"/>
    </source>
</evidence>
<dbReference type="SUPFAM" id="SSF51604">
    <property type="entry name" value="Enolase C-terminal domain-like"/>
    <property type="match status" value="1"/>
</dbReference>
<feature type="binding site" evidence="5">
    <location>
        <position position="263"/>
    </location>
    <ligand>
        <name>Mg(2+)</name>
        <dbReference type="ChEBI" id="CHEBI:18420"/>
    </ligand>
</feature>
<dbReference type="Pfam" id="PF13378">
    <property type="entry name" value="MR_MLE_C"/>
    <property type="match status" value="1"/>
</dbReference>
<evidence type="ECO:0000256" key="3">
    <source>
        <dbReference type="ARBA" id="ARBA00022842"/>
    </source>
</evidence>
<dbReference type="Gene3D" id="3.30.390.10">
    <property type="entry name" value="Enolase-like, N-terminal domain"/>
    <property type="match status" value="1"/>
</dbReference>
<keyword evidence="4 6" id="KW-0413">Isomerase</keyword>
<feature type="domain" description="Mandelate racemase/muconate lactonizing enzyme C-terminal" evidence="7">
    <location>
        <begin position="215"/>
        <end position="309"/>
    </location>
</feature>
<keyword evidence="3 5" id="KW-0460">Magnesium</keyword>
<gene>
    <name evidence="8" type="ORF">F8388_000578</name>
</gene>
<dbReference type="Pfam" id="PF02746">
    <property type="entry name" value="MR_MLE_N"/>
    <property type="match status" value="1"/>
</dbReference>
<evidence type="ECO:0000256" key="6">
    <source>
        <dbReference type="RuleBase" id="RU366006"/>
    </source>
</evidence>
<dbReference type="GO" id="GO:0046872">
    <property type="term" value="F:metal ion binding"/>
    <property type="evidence" value="ECO:0007669"/>
    <property type="project" value="UniProtKB-KW"/>
</dbReference>
<evidence type="ECO:0000256" key="2">
    <source>
        <dbReference type="ARBA" id="ARBA00022723"/>
    </source>
</evidence>
<comment type="similarity">
    <text evidence="1 6">Belongs to the mandelate racemase/muconate lactonizing enzyme family.</text>
</comment>
<dbReference type="CDD" id="cd03319">
    <property type="entry name" value="L-Ala-DL-Glu_epimerase"/>
    <property type="match status" value="1"/>
</dbReference>
<dbReference type="PANTHER" id="PTHR48073">
    <property type="entry name" value="O-SUCCINYLBENZOATE SYNTHASE-RELATED"/>
    <property type="match status" value="1"/>
</dbReference>
<dbReference type="EC" id="5.1.1.-" evidence="6"/>
<comment type="caution">
    <text evidence="8">The sequence shown here is derived from an EMBL/GenBank/DDBJ whole genome shotgun (WGS) entry which is preliminary data.</text>
</comment>
<dbReference type="EMBL" id="JAATIP010000171">
    <property type="protein sequence ID" value="KAF4363995.1"/>
    <property type="molecule type" value="Genomic_DNA"/>
</dbReference>
<protein>
    <recommendedName>
        <fullName evidence="6">Dipeptide epimerase</fullName>
        <ecNumber evidence="6">5.1.1.-</ecNumber>
    </recommendedName>
</protein>
<dbReference type="InterPro" id="IPR029017">
    <property type="entry name" value="Enolase-like_N"/>
</dbReference>
<dbReference type="GO" id="GO:0016855">
    <property type="term" value="F:racemase and epimerase activity, acting on amino acids and derivatives"/>
    <property type="evidence" value="ECO:0007669"/>
    <property type="project" value="UniProtKB-UniRule"/>
</dbReference>
<feature type="binding site" evidence="5">
    <location>
        <position position="320"/>
    </location>
    <ligand>
        <name>Mg(2+)</name>
        <dbReference type="ChEBI" id="CHEBI:18420"/>
    </ligand>
</feature>
<dbReference type="PANTHER" id="PTHR48073:SF4">
    <property type="entry name" value="MANDELATE RACEMASE_MUCONATE LACTONIZING ENZYME C-TERMINAL DOMAIN-CONTAINING PROTEIN"/>
    <property type="match status" value="1"/>
</dbReference>
<proteinExistence type="inferred from homology"/>
<reference evidence="8 9" key="1">
    <citation type="journal article" date="2020" name="bioRxiv">
        <title>Sequence and annotation of 42 cannabis genomes reveals extensive copy number variation in cannabinoid synthesis and pathogen resistance genes.</title>
        <authorList>
            <person name="Mckernan K.J."/>
            <person name="Helbert Y."/>
            <person name="Kane L.T."/>
            <person name="Ebling H."/>
            <person name="Zhang L."/>
            <person name="Liu B."/>
            <person name="Eaton Z."/>
            <person name="Mclaughlin S."/>
            <person name="Kingan S."/>
            <person name="Baybayan P."/>
            <person name="Concepcion G."/>
            <person name="Jordan M."/>
            <person name="Riva A."/>
            <person name="Barbazuk W."/>
            <person name="Harkins T."/>
        </authorList>
    </citation>
    <scope>NUCLEOTIDE SEQUENCE [LARGE SCALE GENOMIC DNA]</scope>
    <source>
        <strain evidence="9">cv. Jamaican Lion 4</strain>
        <tissue evidence="8">Leaf</tissue>
    </source>
</reference>
<accession>A0A7J6F072</accession>
<dbReference type="Gene3D" id="3.20.20.120">
    <property type="entry name" value="Enolase-like C-terminal domain"/>
    <property type="match status" value="1"/>
</dbReference>
<evidence type="ECO:0000313" key="9">
    <source>
        <dbReference type="Proteomes" id="UP000525078"/>
    </source>
</evidence>
<sequence length="435" mass="47558">MAAFRYCTVISPSTSFFCSGDQKRAFQFQSWTPRKPNLNVNNASFSGTAGSSELVAVPDLVCNKDESSSFGFKNLMETFWVDVQEAEGRPLRLKLITEPAETVSSSQLQNMAIRIELRNGCVGWGEASATPATSAEAALAKVCEFLRRSPPLTLNLVLQQIGSILHGQEYFSLRAGVEMALIDAVANSIDVPLWRLFGGVSNRLTTSITIPIVPPARASQLASKYYGQGFNTIRFDMGLNINAELEVIKAVKLAQPQCLFILDANGKYTSEEAVMVLEKLHGMGISPVLFEQPVHKDDWNGLAYVKNVARDKYGIHVGADESCQSMNDVKRVIQDKLVDFINIKLAKFGVLETLEVIDVARKSGLNLVIDSMVETRIATGFAGHLTCGLGCFKYVNLDSPLMLSEDPVFGGYEVSGAVYKFTNARGLGGFLKHES</sequence>
<dbReference type="SUPFAM" id="SSF54826">
    <property type="entry name" value="Enolase N-terminal domain-like"/>
    <property type="match status" value="1"/>
</dbReference>
<evidence type="ECO:0000256" key="4">
    <source>
        <dbReference type="ARBA" id="ARBA00023235"/>
    </source>
</evidence>
<feature type="binding site" evidence="5">
    <location>
        <position position="291"/>
    </location>
    <ligand>
        <name>Mg(2+)</name>
        <dbReference type="ChEBI" id="CHEBI:18420"/>
    </ligand>
</feature>
<dbReference type="InterPro" id="IPR013341">
    <property type="entry name" value="Mandelate_racemase_N_dom"/>
</dbReference>
<dbReference type="Proteomes" id="UP000525078">
    <property type="component" value="Unassembled WGS sequence"/>
</dbReference>
<evidence type="ECO:0000259" key="7">
    <source>
        <dbReference type="SMART" id="SM00922"/>
    </source>
</evidence>
<keyword evidence="2 5" id="KW-0479">Metal-binding</keyword>
<dbReference type="InterPro" id="IPR034603">
    <property type="entry name" value="Dipeptide_epimerase"/>
</dbReference>
<evidence type="ECO:0000256" key="5">
    <source>
        <dbReference type="PIRSR" id="PIRSR634603-3"/>
    </source>
</evidence>
<dbReference type="InterPro" id="IPR036849">
    <property type="entry name" value="Enolase-like_C_sf"/>
</dbReference>
<dbReference type="SMART" id="SM00922">
    <property type="entry name" value="MR_MLE"/>
    <property type="match status" value="1"/>
</dbReference>
<dbReference type="SFLD" id="SFLDS00001">
    <property type="entry name" value="Enolase"/>
    <property type="match status" value="1"/>
</dbReference>